<dbReference type="GO" id="GO:0009401">
    <property type="term" value="P:phosphoenolpyruvate-dependent sugar phosphotransferase system"/>
    <property type="evidence" value="ECO:0007669"/>
    <property type="project" value="InterPro"/>
</dbReference>
<dbReference type="Proteomes" id="UP000005439">
    <property type="component" value="Chromosome"/>
</dbReference>
<dbReference type="EC" id="2.7.1.121" evidence="3"/>
<name>G8TSR3_SULAD</name>
<dbReference type="EMBL" id="CP003179">
    <property type="protein sequence ID" value="AEW04440.1"/>
    <property type="molecule type" value="Genomic_DNA"/>
</dbReference>
<dbReference type="PATRIC" id="fig|679936.5.peg.992"/>
<dbReference type="GO" id="GO:0016020">
    <property type="term" value="C:membrane"/>
    <property type="evidence" value="ECO:0007669"/>
    <property type="project" value="InterPro"/>
</dbReference>
<protein>
    <submittedName>
        <fullName evidence="3">Dihydroxyacetone kinase DhaM subunit</fullName>
        <ecNumber evidence="3">2.7.1.121</ecNumber>
    </submittedName>
</protein>
<organism evidence="3 4">
    <name type="scientific">Sulfobacillus acidophilus (strain ATCC 700253 / DSM 10332 / NAL)</name>
    <dbReference type="NCBI Taxonomy" id="679936"/>
    <lineage>
        <taxon>Bacteria</taxon>
        <taxon>Bacillati</taxon>
        <taxon>Bacillota</taxon>
        <taxon>Clostridia</taxon>
        <taxon>Eubacteriales</taxon>
        <taxon>Clostridiales Family XVII. Incertae Sedis</taxon>
        <taxon>Sulfobacillus</taxon>
    </lineage>
</organism>
<evidence type="ECO:0000313" key="4">
    <source>
        <dbReference type="Proteomes" id="UP000005439"/>
    </source>
</evidence>
<keyword evidence="1 3" id="KW-0808">Transferase</keyword>
<dbReference type="Gene3D" id="3.40.50.510">
    <property type="entry name" value="Phosphotransferase system, mannose-type IIA component"/>
    <property type="match status" value="1"/>
</dbReference>
<evidence type="ECO:0000313" key="3">
    <source>
        <dbReference type="EMBL" id="AEW04440.1"/>
    </source>
</evidence>
<proteinExistence type="predicted"/>
<dbReference type="KEGG" id="sap:Sulac_0938"/>
<dbReference type="PROSITE" id="PS51096">
    <property type="entry name" value="PTS_EIIA_TYPE_4"/>
    <property type="match status" value="1"/>
</dbReference>
<dbReference type="SUPFAM" id="SSF53062">
    <property type="entry name" value="PTS system fructose IIA component-like"/>
    <property type="match status" value="1"/>
</dbReference>
<sequence>MTGLLLVSHLQATAEGVRQLVKSLAGLDNDQILALGGHPEPGIAYDDLCHQLQSWQQDHELTDIIAIGDLGSSLFLLEQCRDTEIPGRLWVVDAPFLEGALAAAMAMSVGEEPQAIFQAAENAWEIRKR</sequence>
<dbReference type="HOGENOM" id="CLU_045361_2_0_9"/>
<dbReference type="GO" id="GO:0047324">
    <property type="term" value="F:phosphoenolpyruvate-glycerone phosphotransferase activity"/>
    <property type="evidence" value="ECO:0007669"/>
    <property type="project" value="UniProtKB-EC"/>
</dbReference>
<reference evidence="4" key="1">
    <citation type="submission" date="2011-12" db="EMBL/GenBank/DDBJ databases">
        <title>The complete genome of chromosome of Sulfobacillus acidophilus DSM 10332.</title>
        <authorList>
            <person name="Lucas S."/>
            <person name="Han J."/>
            <person name="Lapidus A."/>
            <person name="Bruce D."/>
            <person name="Goodwin L."/>
            <person name="Pitluck S."/>
            <person name="Peters L."/>
            <person name="Kyrpides N."/>
            <person name="Mavromatis K."/>
            <person name="Ivanova N."/>
            <person name="Mikhailova N."/>
            <person name="Chertkov O."/>
            <person name="Saunders E."/>
            <person name="Detter J.C."/>
            <person name="Tapia R."/>
            <person name="Han C."/>
            <person name="Land M."/>
            <person name="Hauser L."/>
            <person name="Markowitz V."/>
            <person name="Cheng J.-F."/>
            <person name="Hugenholtz P."/>
            <person name="Woyke T."/>
            <person name="Wu D."/>
            <person name="Pukall R."/>
            <person name="Gehrich-Schroeter G."/>
            <person name="Schneider S."/>
            <person name="Klenk H.-P."/>
            <person name="Eisen J.A."/>
        </authorList>
    </citation>
    <scope>NUCLEOTIDE SEQUENCE [LARGE SCALE GENOMIC DNA]</scope>
    <source>
        <strain evidence="4">ATCC 700253 / DSM 10332 / NAL</strain>
    </source>
</reference>
<dbReference type="STRING" id="679936.Sulac_0938"/>
<evidence type="ECO:0000259" key="2">
    <source>
        <dbReference type="PROSITE" id="PS51096"/>
    </source>
</evidence>
<accession>G8TSR3</accession>
<dbReference type="GO" id="GO:0019563">
    <property type="term" value="P:glycerol catabolic process"/>
    <property type="evidence" value="ECO:0007669"/>
    <property type="project" value="InterPro"/>
</dbReference>
<feature type="domain" description="PTS EIIA type-4" evidence="2">
    <location>
        <begin position="1"/>
        <end position="129"/>
    </location>
</feature>
<dbReference type="Pfam" id="PF03610">
    <property type="entry name" value="EIIA-man"/>
    <property type="match status" value="1"/>
</dbReference>
<dbReference type="PANTHER" id="PTHR38594:SF1">
    <property type="entry name" value="PEP-DEPENDENT DIHYDROXYACETONE KINASE, PHOSPHORYL DONOR SUBUNIT DHAM"/>
    <property type="match status" value="1"/>
</dbReference>
<gene>
    <name evidence="3" type="ordered locus">Sulac_0938</name>
</gene>
<evidence type="ECO:0000256" key="1">
    <source>
        <dbReference type="ARBA" id="ARBA00022679"/>
    </source>
</evidence>
<dbReference type="InterPro" id="IPR004701">
    <property type="entry name" value="PTS_EIIA_man-typ"/>
</dbReference>
<keyword evidence="4" id="KW-1185">Reference proteome</keyword>
<dbReference type="InterPro" id="IPR039643">
    <property type="entry name" value="DhaM"/>
</dbReference>
<dbReference type="PANTHER" id="PTHR38594">
    <property type="entry name" value="PEP-DEPENDENT DIHYDROXYACETONE KINASE, PHOSPHORYL DONOR SUBUNIT DHAM"/>
    <property type="match status" value="1"/>
</dbReference>
<dbReference type="AlphaFoldDB" id="G8TSR3"/>
<keyword evidence="3" id="KW-0418">Kinase</keyword>
<dbReference type="InterPro" id="IPR036662">
    <property type="entry name" value="PTS_EIIA_man-typ_sf"/>
</dbReference>
<reference evidence="3 4" key="2">
    <citation type="journal article" date="2012" name="Stand. Genomic Sci.">
        <title>Complete genome sequence of the moderately thermophilic mineral-sulfide-oxidizing firmicute Sulfobacillus acidophilus type strain (NAL(T)).</title>
        <authorList>
            <person name="Anderson I."/>
            <person name="Chertkov O."/>
            <person name="Chen A."/>
            <person name="Saunders E."/>
            <person name="Lapidus A."/>
            <person name="Nolan M."/>
            <person name="Lucas S."/>
            <person name="Hammon N."/>
            <person name="Deshpande S."/>
            <person name="Cheng J.F."/>
            <person name="Han C."/>
            <person name="Tapia R."/>
            <person name="Goodwin L.A."/>
            <person name="Pitluck S."/>
            <person name="Liolios K."/>
            <person name="Pagani I."/>
            <person name="Ivanova N."/>
            <person name="Mikhailova N."/>
            <person name="Pati A."/>
            <person name="Palaniappan K."/>
            <person name="Land M."/>
            <person name="Pan C."/>
            <person name="Rohde M."/>
            <person name="Pukall R."/>
            <person name="Goker M."/>
            <person name="Detter J.C."/>
            <person name="Woyke T."/>
            <person name="Bristow J."/>
            <person name="Eisen J.A."/>
            <person name="Markowitz V."/>
            <person name="Hugenholtz P."/>
            <person name="Kyrpides N.C."/>
            <person name="Klenk H.P."/>
            <person name="Mavromatis K."/>
        </authorList>
    </citation>
    <scope>NUCLEOTIDE SEQUENCE [LARGE SCALE GENOMIC DNA]</scope>
    <source>
        <strain evidence="4">ATCC 700253 / DSM 10332 / NAL</strain>
    </source>
</reference>